<comment type="cofactor">
    <cofactor evidence="1">
        <name>pyridoxal 5'-phosphate</name>
        <dbReference type="ChEBI" id="CHEBI:597326"/>
    </cofactor>
</comment>
<keyword evidence="2" id="KW-0808">Transferase</keyword>
<dbReference type="Pfam" id="PF00155">
    <property type="entry name" value="Aminotran_1_2"/>
    <property type="match status" value="1"/>
</dbReference>
<dbReference type="EMBL" id="BBWU01000001">
    <property type="protein sequence ID" value="GAO37891.1"/>
    <property type="molecule type" value="Genomic_DNA"/>
</dbReference>
<evidence type="ECO:0000256" key="1">
    <source>
        <dbReference type="ARBA" id="ARBA00001933"/>
    </source>
</evidence>
<accession>A0A0E9MKF8</accession>
<dbReference type="GO" id="GO:0030170">
    <property type="term" value="F:pyridoxal phosphate binding"/>
    <property type="evidence" value="ECO:0007669"/>
    <property type="project" value="InterPro"/>
</dbReference>
<dbReference type="PANTHER" id="PTHR13693">
    <property type="entry name" value="CLASS II AMINOTRANSFERASE/8-AMINO-7-OXONONANOATE SYNTHASE"/>
    <property type="match status" value="1"/>
</dbReference>
<evidence type="ECO:0000313" key="6">
    <source>
        <dbReference type="Proteomes" id="UP000033202"/>
    </source>
</evidence>
<organism evidence="5 6">
    <name type="scientific">Sphingomonas changbaiensis NBRC 104936</name>
    <dbReference type="NCBI Taxonomy" id="1219043"/>
    <lineage>
        <taxon>Bacteria</taxon>
        <taxon>Pseudomonadati</taxon>
        <taxon>Pseudomonadota</taxon>
        <taxon>Alphaproteobacteria</taxon>
        <taxon>Sphingomonadales</taxon>
        <taxon>Sphingomonadaceae</taxon>
        <taxon>Sphingomonas</taxon>
    </lineage>
</organism>
<proteinExistence type="predicted"/>
<evidence type="ECO:0000256" key="2">
    <source>
        <dbReference type="ARBA" id="ARBA00022679"/>
    </source>
</evidence>
<feature type="domain" description="Aminotransferase class I/classII large" evidence="4">
    <location>
        <begin position="75"/>
        <end position="420"/>
    </location>
</feature>
<dbReference type="InterPro" id="IPR015424">
    <property type="entry name" value="PyrdxlP-dep_Trfase"/>
</dbReference>
<name>A0A0E9MKF8_9SPHN</name>
<dbReference type="GO" id="GO:0016740">
    <property type="term" value="F:transferase activity"/>
    <property type="evidence" value="ECO:0007669"/>
    <property type="project" value="UniProtKB-KW"/>
</dbReference>
<dbReference type="PANTHER" id="PTHR13693:SF103">
    <property type="entry name" value="AMINOTRANSFERASE CLASS I_CLASSII DOMAIN-CONTAINING PROTEIN"/>
    <property type="match status" value="1"/>
</dbReference>
<dbReference type="RefSeq" id="WP_217995389.1">
    <property type="nucleotide sequence ID" value="NZ_BBWU01000001.1"/>
</dbReference>
<dbReference type="AlphaFoldDB" id="A0A0E9MKF8"/>
<dbReference type="Proteomes" id="UP000033202">
    <property type="component" value="Unassembled WGS sequence"/>
</dbReference>
<gene>
    <name evidence="5" type="primary">bioF</name>
    <name evidence="5" type="ORF">SCH01S_01_00540</name>
</gene>
<evidence type="ECO:0000313" key="5">
    <source>
        <dbReference type="EMBL" id="GAO37891.1"/>
    </source>
</evidence>
<dbReference type="InterPro" id="IPR050087">
    <property type="entry name" value="AON_synthase_class-II"/>
</dbReference>
<dbReference type="InterPro" id="IPR015422">
    <property type="entry name" value="PyrdxlP-dep_Trfase_small"/>
</dbReference>
<dbReference type="Gene3D" id="3.90.1150.10">
    <property type="entry name" value="Aspartate Aminotransferase, domain 1"/>
    <property type="match status" value="1"/>
</dbReference>
<keyword evidence="6" id="KW-1185">Reference proteome</keyword>
<reference evidence="5 6" key="1">
    <citation type="submission" date="2015-04" db="EMBL/GenBank/DDBJ databases">
        <title>Whole genome shotgun sequence of Sphingomonas changbaiensis NBRC 104936.</title>
        <authorList>
            <person name="Katano-Makiyama Y."/>
            <person name="Hosoyama A."/>
            <person name="Hashimoto M."/>
            <person name="Noguchi M."/>
            <person name="Tsuchikane K."/>
            <person name="Ohji S."/>
            <person name="Yamazoe A."/>
            <person name="Ichikawa N."/>
            <person name="Kimura A."/>
            <person name="Fujita N."/>
        </authorList>
    </citation>
    <scope>NUCLEOTIDE SEQUENCE [LARGE SCALE GENOMIC DNA]</scope>
    <source>
        <strain evidence="5 6">NBRC 104936</strain>
    </source>
</reference>
<sequence>MIGDGTAPEFGALEGSMRDFRYLPGSDLLTRVDAFYDWQQARRAAGVWPLGRSTELGAHSRCTARTDEGALFEGVNFASQDYLSLSSHPAILEVAIETMREFGVHSAGSPALVGNTSLSIALEEKIGAFLGYDHVALFPTGWAAGFGVIKGLVRPNDHIVMDALSHACLQEGAQAATRNIHLFRHNQIEGVRQKLAKIRASDTENGILLITESLFSMDSDTPDIAELQQLAHEFGATLVVDVAHDLGNLGPTGRGFIEIQNMLGKVDVVMGSFSKTFASNGGFVASRGRSVKEYLRYYSSPNTFSNAMSPANAAIVGKAFDIVSSDEGAALRRKLMDNILMLRSLLNGCGLETYGDPSAIVCVKMGSESLARLTSRRLPALGMLANLVEFPAVPKGQARFRLQVMARHSQHDIIDAVHRLATAAADAGEDQRALDEGAASLASLAKDRPLPVKLPTPAGDAAAPLPQAPAAPRRGSIAA</sequence>
<dbReference type="InterPro" id="IPR015421">
    <property type="entry name" value="PyrdxlP-dep_Trfase_major"/>
</dbReference>
<evidence type="ECO:0000256" key="3">
    <source>
        <dbReference type="SAM" id="MobiDB-lite"/>
    </source>
</evidence>
<dbReference type="InterPro" id="IPR004839">
    <property type="entry name" value="Aminotransferase_I/II_large"/>
</dbReference>
<dbReference type="Gene3D" id="3.40.640.10">
    <property type="entry name" value="Type I PLP-dependent aspartate aminotransferase-like (Major domain)"/>
    <property type="match status" value="1"/>
</dbReference>
<evidence type="ECO:0000259" key="4">
    <source>
        <dbReference type="Pfam" id="PF00155"/>
    </source>
</evidence>
<feature type="region of interest" description="Disordered" evidence="3">
    <location>
        <begin position="449"/>
        <end position="479"/>
    </location>
</feature>
<comment type="caution">
    <text evidence="5">The sequence shown here is derived from an EMBL/GenBank/DDBJ whole genome shotgun (WGS) entry which is preliminary data.</text>
</comment>
<protein>
    <submittedName>
        <fullName evidence="5">8-amino-7-oxononanoate synthase</fullName>
    </submittedName>
</protein>
<dbReference type="SUPFAM" id="SSF53383">
    <property type="entry name" value="PLP-dependent transferases"/>
    <property type="match status" value="1"/>
</dbReference>
<feature type="compositionally biased region" description="Low complexity" evidence="3">
    <location>
        <begin position="457"/>
        <end position="472"/>
    </location>
</feature>
<dbReference type="STRING" id="1219043.SCH01S_01_00540"/>